<dbReference type="Gene3D" id="3.90.780.10">
    <property type="entry name" value="5'-Nucleotidase, C-terminal domain"/>
    <property type="match status" value="1"/>
</dbReference>
<dbReference type="GO" id="GO:0016788">
    <property type="term" value="F:hydrolase activity, acting on ester bonds"/>
    <property type="evidence" value="ECO:0007669"/>
    <property type="project" value="InterPro"/>
</dbReference>
<keyword evidence="6" id="KW-1185">Reference proteome</keyword>
<dbReference type="SUPFAM" id="SSF56300">
    <property type="entry name" value="Metallo-dependent phosphatases"/>
    <property type="match status" value="1"/>
</dbReference>
<dbReference type="SUPFAM" id="SSF55816">
    <property type="entry name" value="5'-nucleotidase (syn. UDP-sugar hydrolase), C-terminal domain"/>
    <property type="match status" value="1"/>
</dbReference>
<accession>D1ALW7</accession>
<dbReference type="AlphaFoldDB" id="D1ALW7"/>
<dbReference type="eggNOG" id="COG0737">
    <property type="taxonomic scope" value="Bacteria"/>
</dbReference>
<dbReference type="PROSITE" id="PS00785">
    <property type="entry name" value="5_NUCLEOTIDASE_1"/>
    <property type="match status" value="1"/>
</dbReference>
<keyword evidence="1" id="KW-0732">Signal</keyword>
<evidence type="ECO:0000256" key="1">
    <source>
        <dbReference type="ARBA" id="ARBA00022729"/>
    </source>
</evidence>
<keyword evidence="2" id="KW-0378">Hydrolase</keyword>
<dbReference type="HOGENOM" id="CLU_005854_4_4_0"/>
<dbReference type="Pfam" id="PF02872">
    <property type="entry name" value="5_nucleotid_C"/>
    <property type="match status" value="1"/>
</dbReference>
<proteinExistence type="inferred from homology"/>
<dbReference type="PRINTS" id="PR01607">
    <property type="entry name" value="APYRASEFAMLY"/>
</dbReference>
<dbReference type="GO" id="GO:0000166">
    <property type="term" value="F:nucleotide binding"/>
    <property type="evidence" value="ECO:0007669"/>
    <property type="project" value="UniProtKB-KW"/>
</dbReference>
<dbReference type="InterPro" id="IPR006179">
    <property type="entry name" value="5_nucleotidase/apyrase"/>
</dbReference>
<keyword evidence="2" id="KW-0547">Nucleotide-binding</keyword>
<dbReference type="PANTHER" id="PTHR11575">
    <property type="entry name" value="5'-NUCLEOTIDASE-RELATED"/>
    <property type="match status" value="1"/>
</dbReference>
<dbReference type="InterPro" id="IPR029052">
    <property type="entry name" value="Metallo-depent_PP-like"/>
</dbReference>
<dbReference type="GO" id="GO:0030288">
    <property type="term" value="C:outer membrane-bounded periplasmic space"/>
    <property type="evidence" value="ECO:0007669"/>
    <property type="project" value="TreeGrafter"/>
</dbReference>
<dbReference type="KEGG" id="str:Sterm_0351"/>
<evidence type="ECO:0000313" key="6">
    <source>
        <dbReference type="Proteomes" id="UP000000845"/>
    </source>
</evidence>
<evidence type="ECO:0000313" key="5">
    <source>
        <dbReference type="EMBL" id="ACZ07235.1"/>
    </source>
</evidence>
<sequence length="579" mass="65395">MKRLVLLLLTLLSLLSFAKKVNIVILETSDLHGRLFAYDYAIDQPDKSAGIVKVATIIKEERAKNKNLILADNGDTVQDNSAELFNSEQVHPMVQALNDLKYDFWTLGNHEFNFEKEFLERNIKGFKGTVLSSNIIKDDGKTFVTPYVIKNIDGVRVAFVGMTPPHIPMWEASTPDHFAGLKFIEPADAVNNTLKEIDGKYDVLVGLFHIGRTDEKDGDGVHKLAEKFPQFDIIFGGHEHAVYVEKINGVTLIEPGSYGSNVAKGEITFDTVTKEKTVTAKNIPTKDVAEDEAMKKKFAYVDEKSKAYSNEVVGEVTETFIKNPDFITGEKEITTMPTAQLMETPVMELINEVQQHFAKSDVSSAALFNFGSNLEKGPFKRKDVAFIYKYTNTLMGVNITGENLLKYMEWSADYYNQLMPGDLTISFDENVRGYNYDMFYGIDYKIDITKPKGKRIIDAKINGKPVDKKKVYKLAINNYRFGTLLTLGLIKESDMYYDSYAELQDGGRVRDLIIKYITEEKNGKVTPVLKNNWKIVNYNFNNPLLEKLKEKVISGEIKIPASSDGRTLNVKSIKESEVK</sequence>
<dbReference type="Proteomes" id="UP000000845">
    <property type="component" value="Chromosome"/>
</dbReference>
<dbReference type="EMBL" id="CP001739">
    <property type="protein sequence ID" value="ACZ07235.1"/>
    <property type="molecule type" value="Genomic_DNA"/>
</dbReference>
<reference evidence="5 6" key="2">
    <citation type="journal article" date="2010" name="Stand. Genomic Sci.">
        <title>Complete genome sequence of Sebaldella termitidis type strain (NCTC 11300).</title>
        <authorList>
            <person name="Harmon-Smith M."/>
            <person name="Celia L."/>
            <person name="Chertkov O."/>
            <person name="Lapidus A."/>
            <person name="Copeland A."/>
            <person name="Glavina Del Rio T."/>
            <person name="Nolan M."/>
            <person name="Lucas S."/>
            <person name="Tice H."/>
            <person name="Cheng J.F."/>
            <person name="Han C."/>
            <person name="Detter J.C."/>
            <person name="Bruce D."/>
            <person name="Goodwin L."/>
            <person name="Pitluck S."/>
            <person name="Pati A."/>
            <person name="Liolios K."/>
            <person name="Ivanova N."/>
            <person name="Mavromatis K."/>
            <person name="Mikhailova N."/>
            <person name="Chen A."/>
            <person name="Palaniappan K."/>
            <person name="Land M."/>
            <person name="Hauser L."/>
            <person name="Chang Y.J."/>
            <person name="Jeffries C.D."/>
            <person name="Brettin T."/>
            <person name="Goker M."/>
            <person name="Beck B."/>
            <person name="Bristow J."/>
            <person name="Eisen J.A."/>
            <person name="Markowitz V."/>
            <person name="Hugenholtz P."/>
            <person name="Kyrpides N.C."/>
            <person name="Klenk H.P."/>
            <person name="Chen F."/>
        </authorList>
    </citation>
    <scope>NUCLEOTIDE SEQUENCE [LARGE SCALE GENOMIC DNA]</scope>
    <source>
        <strain evidence="6">ATCC 33386 / NCTC 11300</strain>
    </source>
</reference>
<name>D1ALW7_SEBTE</name>
<dbReference type="PANTHER" id="PTHR11575:SF6">
    <property type="entry name" value="2',3'-CYCLIC-NUCLEOTIDE 2'-PHOSPHODIESTERASE_3'-NUCLEOTIDASE"/>
    <property type="match status" value="1"/>
</dbReference>
<dbReference type="InterPro" id="IPR036907">
    <property type="entry name" value="5'-Nucleotdase_C_sf"/>
</dbReference>
<feature type="domain" description="5'-Nucleotidase C-terminal" evidence="4">
    <location>
        <begin position="336"/>
        <end position="481"/>
    </location>
</feature>
<organism evidence="5 6">
    <name type="scientific">Sebaldella termitidis (strain ATCC 33386 / NCTC 11300)</name>
    <dbReference type="NCBI Taxonomy" id="526218"/>
    <lineage>
        <taxon>Bacteria</taxon>
        <taxon>Fusobacteriati</taxon>
        <taxon>Fusobacteriota</taxon>
        <taxon>Fusobacteriia</taxon>
        <taxon>Fusobacteriales</taxon>
        <taxon>Leptotrichiaceae</taxon>
        <taxon>Sebaldella</taxon>
    </lineage>
</organism>
<dbReference type="InterPro" id="IPR006146">
    <property type="entry name" value="5'-Nucleotdase_CS"/>
</dbReference>
<dbReference type="STRING" id="526218.Sterm_0351"/>
<dbReference type="GO" id="GO:0046872">
    <property type="term" value="F:metal ion binding"/>
    <property type="evidence" value="ECO:0007669"/>
    <property type="project" value="InterPro"/>
</dbReference>
<evidence type="ECO:0000259" key="4">
    <source>
        <dbReference type="Pfam" id="PF02872"/>
    </source>
</evidence>
<dbReference type="GO" id="GO:0009166">
    <property type="term" value="P:nucleotide catabolic process"/>
    <property type="evidence" value="ECO:0007669"/>
    <property type="project" value="InterPro"/>
</dbReference>
<dbReference type="PROSITE" id="PS00786">
    <property type="entry name" value="5_NUCLEOTIDASE_2"/>
    <property type="match status" value="1"/>
</dbReference>
<dbReference type="InterPro" id="IPR008334">
    <property type="entry name" value="5'-Nucleotdase_C"/>
</dbReference>
<dbReference type="Gene3D" id="3.60.21.10">
    <property type="match status" value="1"/>
</dbReference>
<feature type="domain" description="Calcineurin-like phosphoesterase" evidence="3">
    <location>
        <begin position="25"/>
        <end position="241"/>
    </location>
</feature>
<gene>
    <name evidence="5" type="ordered locus">Sterm_0351</name>
</gene>
<dbReference type="InterPro" id="IPR004843">
    <property type="entry name" value="Calcineurin-like_PHP"/>
</dbReference>
<dbReference type="Pfam" id="PF00149">
    <property type="entry name" value="Metallophos"/>
    <property type="match status" value="1"/>
</dbReference>
<evidence type="ECO:0000259" key="3">
    <source>
        <dbReference type="Pfam" id="PF00149"/>
    </source>
</evidence>
<reference evidence="6" key="1">
    <citation type="submission" date="2009-09" db="EMBL/GenBank/DDBJ databases">
        <title>The complete chromosome of Sebaldella termitidis ATCC 33386.</title>
        <authorList>
            <consortium name="US DOE Joint Genome Institute (JGI-PGF)"/>
            <person name="Lucas S."/>
            <person name="Copeland A."/>
            <person name="Lapidus A."/>
            <person name="Glavina del Rio T."/>
            <person name="Dalin E."/>
            <person name="Tice H."/>
            <person name="Bruce D."/>
            <person name="Goodwin L."/>
            <person name="Pitluck S."/>
            <person name="Kyrpides N."/>
            <person name="Mavromatis K."/>
            <person name="Ivanova N."/>
            <person name="Mikhailova N."/>
            <person name="Sims D."/>
            <person name="Meincke L."/>
            <person name="Brettin T."/>
            <person name="Detter J.C."/>
            <person name="Han C."/>
            <person name="Larimer F."/>
            <person name="Land M."/>
            <person name="Hauser L."/>
            <person name="Markowitz V."/>
            <person name="Cheng J.F."/>
            <person name="Hugenholtz P."/>
            <person name="Woyke T."/>
            <person name="Wu D."/>
            <person name="Eisen J.A."/>
        </authorList>
    </citation>
    <scope>NUCLEOTIDE SEQUENCE [LARGE SCALE GENOMIC DNA]</scope>
    <source>
        <strain evidence="6">ATCC 33386 / NCTC 11300</strain>
    </source>
</reference>
<protein>
    <submittedName>
        <fullName evidence="5">5'-Nucleotidase domain protein</fullName>
    </submittedName>
</protein>
<dbReference type="RefSeq" id="WP_012859834.1">
    <property type="nucleotide sequence ID" value="NC_013517.1"/>
</dbReference>
<evidence type="ECO:0000256" key="2">
    <source>
        <dbReference type="RuleBase" id="RU362119"/>
    </source>
</evidence>
<comment type="similarity">
    <text evidence="2">Belongs to the 5'-nucleotidase family.</text>
</comment>